<comment type="caution">
    <text evidence="10">The sequence shown here is derived from an EMBL/GenBank/DDBJ whole genome shotgun (WGS) entry which is preliminary data.</text>
</comment>
<reference evidence="10 11" key="1">
    <citation type="submission" date="2020-03" db="EMBL/GenBank/DDBJ databases">
        <title>Genomic Encyclopedia of Type Strains, Phase IV (KMG-IV): sequencing the most valuable type-strain genomes for metagenomic binning, comparative biology and taxonomic classification.</title>
        <authorList>
            <person name="Goeker M."/>
        </authorList>
    </citation>
    <scope>NUCLEOTIDE SEQUENCE [LARGE SCALE GENOMIC DNA]</scope>
    <source>
        <strain evidence="10 11">DSM 19867</strain>
    </source>
</reference>
<feature type="transmembrane region" description="Helical" evidence="7">
    <location>
        <begin position="78"/>
        <end position="99"/>
    </location>
</feature>
<evidence type="ECO:0000256" key="3">
    <source>
        <dbReference type="ARBA" id="ARBA00022475"/>
    </source>
</evidence>
<dbReference type="InterPro" id="IPR035906">
    <property type="entry name" value="MetI-like_sf"/>
</dbReference>
<dbReference type="PANTHER" id="PTHR43163">
    <property type="entry name" value="DIPEPTIDE TRANSPORT SYSTEM PERMEASE PROTEIN DPPB-RELATED"/>
    <property type="match status" value="1"/>
</dbReference>
<dbReference type="EMBL" id="JAASRM010000001">
    <property type="protein sequence ID" value="NIK87984.1"/>
    <property type="molecule type" value="Genomic_DNA"/>
</dbReference>
<evidence type="ECO:0000256" key="5">
    <source>
        <dbReference type="ARBA" id="ARBA00022989"/>
    </source>
</evidence>
<evidence type="ECO:0000259" key="9">
    <source>
        <dbReference type="PROSITE" id="PS50928"/>
    </source>
</evidence>
<feature type="transmembrane region" description="Helical" evidence="7">
    <location>
        <begin position="111"/>
        <end position="131"/>
    </location>
</feature>
<name>A0A846MWS4_9PROT</name>
<accession>A0A846MWS4</accession>
<feature type="signal peptide" evidence="8">
    <location>
        <begin position="1"/>
        <end position="22"/>
    </location>
</feature>
<gene>
    <name evidence="10" type="ORF">FHS83_001302</name>
</gene>
<keyword evidence="2 7" id="KW-0813">Transport</keyword>
<dbReference type="SUPFAM" id="SSF161098">
    <property type="entry name" value="MetI-like"/>
    <property type="match status" value="1"/>
</dbReference>
<evidence type="ECO:0000313" key="10">
    <source>
        <dbReference type="EMBL" id="NIK87984.1"/>
    </source>
</evidence>
<dbReference type="Pfam" id="PF00528">
    <property type="entry name" value="BPD_transp_1"/>
    <property type="match status" value="1"/>
</dbReference>
<protein>
    <submittedName>
        <fullName evidence="10">Peptide/nickel transport system permease protein</fullName>
    </submittedName>
</protein>
<dbReference type="PROSITE" id="PS50928">
    <property type="entry name" value="ABC_TM1"/>
    <property type="match status" value="1"/>
</dbReference>
<feature type="domain" description="ABC transmembrane type-1" evidence="9">
    <location>
        <begin position="74"/>
        <end position="273"/>
    </location>
</feature>
<keyword evidence="5 7" id="KW-1133">Transmembrane helix</keyword>
<comment type="similarity">
    <text evidence="7">Belongs to the binding-protein-dependent transport system permease family.</text>
</comment>
<dbReference type="AlphaFoldDB" id="A0A846MWS4"/>
<keyword evidence="8" id="KW-0732">Signal</keyword>
<evidence type="ECO:0000256" key="4">
    <source>
        <dbReference type="ARBA" id="ARBA00022692"/>
    </source>
</evidence>
<dbReference type="GO" id="GO:0055085">
    <property type="term" value="P:transmembrane transport"/>
    <property type="evidence" value="ECO:0007669"/>
    <property type="project" value="InterPro"/>
</dbReference>
<feature type="chain" id="PRO_5032862926" evidence="8">
    <location>
        <begin position="23"/>
        <end position="286"/>
    </location>
</feature>
<sequence length="286" mass="29151">MKRFLARQAVQLVVGLSGAALAAIALSAIASPHQRNLPGFLAALGTRLVEISHGDFGKSAITGAPVLSDAAAHLPPTLALIGSGAAIALAVGLPLGLLFAFGSIRKVTAPFLQILTATPVFCAGLGLAWAAASFLHWPVSINGFGRGENELLLAVPPIAMVGLAGAAAVQLALRQAAAKSSGEAFRPALKRLGLGAMEIEVLYVLPQILGGLLARAGDIALSLVSAAVVAEWVFHRQGAADLFVKSVALADWTMAAVILFVFAALTILATFAGRIAGYVLAREAVA</sequence>
<dbReference type="PANTHER" id="PTHR43163:SF6">
    <property type="entry name" value="DIPEPTIDE TRANSPORT SYSTEM PERMEASE PROTEIN DPPB-RELATED"/>
    <property type="match status" value="1"/>
</dbReference>
<proteinExistence type="inferred from homology"/>
<keyword evidence="11" id="KW-1185">Reference proteome</keyword>
<feature type="transmembrane region" description="Helical" evidence="7">
    <location>
        <begin position="212"/>
        <end position="234"/>
    </location>
</feature>
<dbReference type="Gene3D" id="1.10.3720.10">
    <property type="entry name" value="MetI-like"/>
    <property type="match status" value="1"/>
</dbReference>
<keyword evidence="4 7" id="KW-0812">Transmembrane</keyword>
<dbReference type="RefSeq" id="WP_167082035.1">
    <property type="nucleotide sequence ID" value="NZ_BAAADC010000001.1"/>
</dbReference>
<feature type="transmembrane region" description="Helical" evidence="7">
    <location>
        <begin position="151"/>
        <end position="173"/>
    </location>
</feature>
<comment type="subcellular location">
    <subcellularLocation>
        <location evidence="1 7">Cell membrane</location>
        <topology evidence="1 7">Multi-pass membrane protein</topology>
    </subcellularLocation>
</comment>
<evidence type="ECO:0000256" key="7">
    <source>
        <dbReference type="RuleBase" id="RU363032"/>
    </source>
</evidence>
<keyword evidence="6 7" id="KW-0472">Membrane</keyword>
<evidence type="ECO:0000256" key="1">
    <source>
        <dbReference type="ARBA" id="ARBA00004651"/>
    </source>
</evidence>
<evidence type="ECO:0000256" key="6">
    <source>
        <dbReference type="ARBA" id="ARBA00023136"/>
    </source>
</evidence>
<evidence type="ECO:0000313" key="11">
    <source>
        <dbReference type="Proteomes" id="UP000570514"/>
    </source>
</evidence>
<organism evidence="10 11">
    <name type="scientific">Rhizomicrobium palustre</name>
    <dbReference type="NCBI Taxonomy" id="189966"/>
    <lineage>
        <taxon>Bacteria</taxon>
        <taxon>Pseudomonadati</taxon>
        <taxon>Pseudomonadota</taxon>
        <taxon>Alphaproteobacteria</taxon>
        <taxon>Micropepsales</taxon>
        <taxon>Micropepsaceae</taxon>
        <taxon>Rhizomicrobium</taxon>
    </lineage>
</organism>
<dbReference type="InterPro" id="IPR000515">
    <property type="entry name" value="MetI-like"/>
</dbReference>
<keyword evidence="3" id="KW-1003">Cell membrane</keyword>
<dbReference type="GO" id="GO:0005886">
    <property type="term" value="C:plasma membrane"/>
    <property type="evidence" value="ECO:0007669"/>
    <property type="project" value="UniProtKB-SubCell"/>
</dbReference>
<feature type="transmembrane region" description="Helical" evidence="7">
    <location>
        <begin position="12"/>
        <end position="30"/>
    </location>
</feature>
<evidence type="ECO:0000256" key="8">
    <source>
        <dbReference type="SAM" id="SignalP"/>
    </source>
</evidence>
<dbReference type="Proteomes" id="UP000570514">
    <property type="component" value="Unassembled WGS sequence"/>
</dbReference>
<feature type="transmembrane region" description="Helical" evidence="7">
    <location>
        <begin position="254"/>
        <end position="281"/>
    </location>
</feature>
<evidence type="ECO:0000256" key="2">
    <source>
        <dbReference type="ARBA" id="ARBA00022448"/>
    </source>
</evidence>